<gene>
    <name evidence="2" type="ORF">SYNPS1DRAFT_32163</name>
</gene>
<dbReference type="EMBL" id="KZ992337">
    <property type="protein sequence ID" value="RKP22261.1"/>
    <property type="molecule type" value="Genomic_DNA"/>
</dbReference>
<proteinExistence type="predicted"/>
<feature type="transmembrane region" description="Helical" evidence="1">
    <location>
        <begin position="257"/>
        <end position="280"/>
    </location>
</feature>
<evidence type="ECO:0000313" key="2">
    <source>
        <dbReference type="EMBL" id="RKP22261.1"/>
    </source>
</evidence>
<keyword evidence="1" id="KW-1133">Transmembrane helix</keyword>
<name>A0A4P9YT06_9FUNG</name>
<keyword evidence="1" id="KW-0812">Transmembrane</keyword>
<accession>A0A4P9YT06</accession>
<organism evidence="2 3">
    <name type="scientific">Syncephalis pseudoplumigaleata</name>
    <dbReference type="NCBI Taxonomy" id="1712513"/>
    <lineage>
        <taxon>Eukaryota</taxon>
        <taxon>Fungi</taxon>
        <taxon>Fungi incertae sedis</taxon>
        <taxon>Zoopagomycota</taxon>
        <taxon>Zoopagomycotina</taxon>
        <taxon>Zoopagomycetes</taxon>
        <taxon>Zoopagales</taxon>
        <taxon>Piptocephalidaceae</taxon>
        <taxon>Syncephalis</taxon>
    </lineage>
</organism>
<evidence type="ECO:0000313" key="3">
    <source>
        <dbReference type="Proteomes" id="UP000278143"/>
    </source>
</evidence>
<feature type="transmembrane region" description="Helical" evidence="1">
    <location>
        <begin position="292"/>
        <end position="311"/>
    </location>
</feature>
<reference evidence="3" key="1">
    <citation type="journal article" date="2018" name="Nat. Microbiol.">
        <title>Leveraging single-cell genomics to expand the fungal tree of life.</title>
        <authorList>
            <person name="Ahrendt S.R."/>
            <person name="Quandt C.A."/>
            <person name="Ciobanu D."/>
            <person name="Clum A."/>
            <person name="Salamov A."/>
            <person name="Andreopoulos B."/>
            <person name="Cheng J.F."/>
            <person name="Woyke T."/>
            <person name="Pelin A."/>
            <person name="Henrissat B."/>
            <person name="Reynolds N.K."/>
            <person name="Benny G.L."/>
            <person name="Smith M.E."/>
            <person name="James T.Y."/>
            <person name="Grigoriev I.V."/>
        </authorList>
    </citation>
    <scope>NUCLEOTIDE SEQUENCE [LARGE SCALE GENOMIC DNA]</scope>
    <source>
        <strain evidence="3">Benny S71-1</strain>
    </source>
</reference>
<evidence type="ECO:0000256" key="1">
    <source>
        <dbReference type="SAM" id="Phobius"/>
    </source>
</evidence>
<dbReference type="OrthoDB" id="5578285at2759"/>
<keyword evidence="1" id="KW-0472">Membrane</keyword>
<protein>
    <submittedName>
        <fullName evidence="2">Uncharacterized protein</fullName>
    </submittedName>
</protein>
<sequence>MAGRWQEDDRQTSSATIIPIDWKLRMAAPPPAASSNTHARYSPPARRVWTRSTARSPRYNAAVGDARPSARTSYGIHALLLLLLSMLSLLAMGVHSQDSERPSNASIVIPCAGNLTCPGELVCYLADTGLSCLPPSTVGCQALPLPAGNYYTGPIVGIGAACQRCPLPGSTAQMQLLVDRYQRAVPGRRMRATLAGLGNCGPDAYCDDAQACRWKKKVLAQCDSSEECDGFCVKNDEAGHSTCYDPRKPQAEALQRLMYFGIFFGISVGLLLLAALACLLAGETRQRKEFRMCFVVTMILALALMGVAVYWEASPWPFSG</sequence>
<feature type="transmembrane region" description="Helical" evidence="1">
    <location>
        <begin position="74"/>
        <end position="94"/>
    </location>
</feature>
<keyword evidence="3" id="KW-1185">Reference proteome</keyword>
<dbReference type="Proteomes" id="UP000278143">
    <property type="component" value="Unassembled WGS sequence"/>
</dbReference>
<dbReference type="AlphaFoldDB" id="A0A4P9YT06"/>